<feature type="non-terminal residue" evidence="1">
    <location>
        <position position="1"/>
    </location>
</feature>
<reference evidence="1" key="1">
    <citation type="journal article" date="2015" name="Nature">
        <title>Complex archaea that bridge the gap between prokaryotes and eukaryotes.</title>
        <authorList>
            <person name="Spang A."/>
            <person name="Saw J.H."/>
            <person name="Jorgensen S.L."/>
            <person name="Zaremba-Niedzwiedzka K."/>
            <person name="Martijn J."/>
            <person name="Lind A.E."/>
            <person name="van Eijk R."/>
            <person name="Schleper C."/>
            <person name="Guy L."/>
            <person name="Ettema T.J."/>
        </authorList>
    </citation>
    <scope>NUCLEOTIDE SEQUENCE</scope>
</reference>
<protein>
    <recommendedName>
        <fullName evidence="2">LamG-like jellyroll fold domain-containing protein</fullName>
    </recommendedName>
</protein>
<organism evidence="1">
    <name type="scientific">marine sediment metagenome</name>
    <dbReference type="NCBI Taxonomy" id="412755"/>
    <lineage>
        <taxon>unclassified sequences</taxon>
        <taxon>metagenomes</taxon>
        <taxon>ecological metagenomes</taxon>
    </lineage>
</organism>
<name>A0A0F8ZDW1_9ZZZZ</name>
<dbReference type="EMBL" id="LAZR01051904">
    <property type="protein sequence ID" value="KKK84140.1"/>
    <property type="molecule type" value="Genomic_DNA"/>
</dbReference>
<sequence>DRNDLYSQNAALINWRTNDFAITASLGGTKQMIWDYGNTTSSDSRITTSSLGAFEGIPKIMTFTSRSDNTGEVRINGAVVKSSTILSATITGTSGTLIIGTNASGREYKGGLFKILIYNRSFSADEIDNMEQYMGV</sequence>
<dbReference type="Pfam" id="PF13385">
    <property type="entry name" value="Laminin_G_3"/>
    <property type="match status" value="1"/>
</dbReference>
<evidence type="ECO:0008006" key="2">
    <source>
        <dbReference type="Google" id="ProtNLM"/>
    </source>
</evidence>
<proteinExistence type="predicted"/>
<dbReference type="InterPro" id="IPR013320">
    <property type="entry name" value="ConA-like_dom_sf"/>
</dbReference>
<gene>
    <name evidence="1" type="ORF">LCGC14_2786340</name>
</gene>
<dbReference type="Gene3D" id="2.60.120.200">
    <property type="match status" value="1"/>
</dbReference>
<accession>A0A0F8ZDW1</accession>
<dbReference type="SUPFAM" id="SSF49899">
    <property type="entry name" value="Concanavalin A-like lectins/glucanases"/>
    <property type="match status" value="1"/>
</dbReference>
<comment type="caution">
    <text evidence="1">The sequence shown here is derived from an EMBL/GenBank/DDBJ whole genome shotgun (WGS) entry which is preliminary data.</text>
</comment>
<evidence type="ECO:0000313" key="1">
    <source>
        <dbReference type="EMBL" id="KKK84140.1"/>
    </source>
</evidence>
<dbReference type="AlphaFoldDB" id="A0A0F8ZDW1"/>